<evidence type="ECO:0008006" key="8">
    <source>
        <dbReference type="Google" id="ProtNLM"/>
    </source>
</evidence>
<sequence>MALVGGSVLGPIVGGTIVDSYLGWRWTEFTGILQVLMLALDVIFLDETYPPALLVHKARRLRITTGNRALHAHHKETDYRFKDMTDKYLFRLFRLLVTPICFFVALYALRSALNYLVDTFTWFSASAVAVNIFLRCIFSGTFPLFATILYHCMGVPWGPSLLGFVATALIPIPFVLYVYGPGIRVRGKWSQASVHGH</sequence>
<evidence type="ECO:0000256" key="1">
    <source>
        <dbReference type="ARBA" id="ARBA00004141"/>
    </source>
</evidence>
<keyword evidence="7" id="KW-1185">Reference proteome</keyword>
<dbReference type="GeneID" id="34579680"/>
<evidence type="ECO:0000256" key="5">
    <source>
        <dbReference type="SAM" id="Phobius"/>
    </source>
</evidence>
<evidence type="ECO:0000313" key="6">
    <source>
        <dbReference type="EMBL" id="OGE49645.1"/>
    </source>
</evidence>
<reference evidence="6 7" key="1">
    <citation type="journal article" date="2016" name="Sci. Rep.">
        <title>Penicillium arizonense, a new, genome sequenced fungal species, reveals a high chemical diversity in secreted metabolites.</title>
        <authorList>
            <person name="Grijseels S."/>
            <person name="Nielsen J.C."/>
            <person name="Randelovic M."/>
            <person name="Nielsen J."/>
            <person name="Nielsen K.F."/>
            <person name="Workman M."/>
            <person name="Frisvad J.C."/>
        </authorList>
    </citation>
    <scope>NUCLEOTIDE SEQUENCE [LARGE SCALE GENOMIC DNA]</scope>
    <source>
        <strain evidence="6 7">CBS 141311</strain>
    </source>
</reference>
<evidence type="ECO:0000256" key="4">
    <source>
        <dbReference type="ARBA" id="ARBA00023136"/>
    </source>
</evidence>
<dbReference type="OrthoDB" id="9986881at2759"/>
<comment type="subcellular location">
    <subcellularLocation>
        <location evidence="1">Membrane</location>
        <topology evidence="1">Multi-pass membrane protein</topology>
    </subcellularLocation>
</comment>
<evidence type="ECO:0000256" key="3">
    <source>
        <dbReference type="ARBA" id="ARBA00022989"/>
    </source>
</evidence>
<dbReference type="RefSeq" id="XP_022485096.1">
    <property type="nucleotide sequence ID" value="XM_022634946.1"/>
</dbReference>
<gene>
    <name evidence="6" type="ORF">PENARI_c020G01626</name>
</gene>
<dbReference type="GO" id="GO:0022857">
    <property type="term" value="F:transmembrane transporter activity"/>
    <property type="evidence" value="ECO:0007669"/>
    <property type="project" value="TreeGrafter"/>
</dbReference>
<dbReference type="Proteomes" id="UP000177622">
    <property type="component" value="Unassembled WGS sequence"/>
</dbReference>
<evidence type="ECO:0000256" key="2">
    <source>
        <dbReference type="ARBA" id="ARBA00022692"/>
    </source>
</evidence>
<keyword evidence="3 5" id="KW-1133">Transmembrane helix</keyword>
<feature type="transmembrane region" description="Helical" evidence="5">
    <location>
        <begin position="121"/>
        <end position="149"/>
    </location>
</feature>
<dbReference type="InterPro" id="IPR036259">
    <property type="entry name" value="MFS_trans_sf"/>
</dbReference>
<name>A0A1F5L8V9_PENAI</name>
<protein>
    <recommendedName>
        <fullName evidence="8">Major facilitator superfamily (MFS) profile domain-containing protein</fullName>
    </recommendedName>
</protein>
<dbReference type="PANTHER" id="PTHR23502:SF59">
    <property type="entry name" value="MULTIDRUG TRANSPORTER, PUTATIVE (AFU_ORTHOLOGUE AFUA_1G10370)-RELATED"/>
    <property type="match status" value="1"/>
</dbReference>
<proteinExistence type="predicted"/>
<keyword evidence="2 5" id="KW-0812">Transmembrane</keyword>
<dbReference type="SUPFAM" id="SSF103473">
    <property type="entry name" value="MFS general substrate transporter"/>
    <property type="match status" value="1"/>
</dbReference>
<dbReference type="GO" id="GO:0005886">
    <property type="term" value="C:plasma membrane"/>
    <property type="evidence" value="ECO:0007669"/>
    <property type="project" value="TreeGrafter"/>
</dbReference>
<dbReference type="AlphaFoldDB" id="A0A1F5L8V9"/>
<comment type="caution">
    <text evidence="6">The sequence shown here is derived from an EMBL/GenBank/DDBJ whole genome shotgun (WGS) entry which is preliminary data.</text>
</comment>
<accession>A0A1F5L8V9</accession>
<organism evidence="6 7">
    <name type="scientific">Penicillium arizonense</name>
    <dbReference type="NCBI Taxonomy" id="1835702"/>
    <lineage>
        <taxon>Eukaryota</taxon>
        <taxon>Fungi</taxon>
        <taxon>Dikarya</taxon>
        <taxon>Ascomycota</taxon>
        <taxon>Pezizomycotina</taxon>
        <taxon>Eurotiomycetes</taxon>
        <taxon>Eurotiomycetidae</taxon>
        <taxon>Eurotiales</taxon>
        <taxon>Aspergillaceae</taxon>
        <taxon>Penicillium</taxon>
    </lineage>
</organism>
<dbReference type="PANTHER" id="PTHR23502">
    <property type="entry name" value="MAJOR FACILITATOR SUPERFAMILY"/>
    <property type="match status" value="1"/>
</dbReference>
<dbReference type="STRING" id="1835702.A0A1F5L8V9"/>
<feature type="transmembrane region" description="Helical" evidence="5">
    <location>
        <begin position="88"/>
        <end position="109"/>
    </location>
</feature>
<dbReference type="Gene3D" id="1.20.1250.20">
    <property type="entry name" value="MFS general substrate transporter like domains"/>
    <property type="match status" value="1"/>
</dbReference>
<feature type="transmembrane region" description="Helical" evidence="5">
    <location>
        <begin position="161"/>
        <end position="180"/>
    </location>
</feature>
<keyword evidence="4 5" id="KW-0472">Membrane</keyword>
<evidence type="ECO:0000313" key="7">
    <source>
        <dbReference type="Proteomes" id="UP000177622"/>
    </source>
</evidence>
<dbReference type="EMBL" id="LXJU01000020">
    <property type="protein sequence ID" value="OGE49645.1"/>
    <property type="molecule type" value="Genomic_DNA"/>
</dbReference>